<keyword evidence="2" id="KW-0812">Transmembrane</keyword>
<dbReference type="InterPro" id="IPR036869">
    <property type="entry name" value="J_dom_sf"/>
</dbReference>
<keyword evidence="5" id="KW-0143">Chaperone</keyword>
<dbReference type="FunFam" id="1.10.287.110:FF:000036">
    <property type="entry name" value="dnaJ homolog subfamily C member 25"/>
    <property type="match status" value="1"/>
</dbReference>
<feature type="compositionally biased region" description="Polar residues" evidence="8">
    <location>
        <begin position="1213"/>
        <end position="1225"/>
    </location>
</feature>
<feature type="coiled-coil region" evidence="7">
    <location>
        <begin position="728"/>
        <end position="762"/>
    </location>
</feature>
<dbReference type="SUPFAM" id="SSF46565">
    <property type="entry name" value="Chaperone J-domain"/>
    <property type="match status" value="1"/>
</dbReference>
<feature type="region of interest" description="Disordered" evidence="8">
    <location>
        <begin position="1173"/>
        <end position="1257"/>
    </location>
</feature>
<dbReference type="InterPro" id="IPR001623">
    <property type="entry name" value="DnaJ_domain"/>
</dbReference>
<evidence type="ECO:0000256" key="3">
    <source>
        <dbReference type="ARBA" id="ARBA00022989"/>
    </source>
</evidence>
<feature type="compositionally biased region" description="Polar residues" evidence="8">
    <location>
        <begin position="1183"/>
        <end position="1203"/>
    </location>
</feature>
<comment type="subcellular location">
    <subcellularLocation>
        <location evidence="1">Membrane</location>
        <topology evidence="1">Multi-pass membrane protein</topology>
    </subcellularLocation>
</comment>
<dbReference type="InterPro" id="IPR044632">
    <property type="entry name" value="DNAJC25-like"/>
</dbReference>
<dbReference type="WBParaSite" id="MBELARI_LOCUS4621">
    <property type="protein sequence ID" value="MBELARI_LOCUS4621"/>
    <property type="gene ID" value="MBELARI_LOCUS4621"/>
</dbReference>
<protein>
    <recommendedName>
        <fullName evidence="10">J domain-containing protein</fullName>
    </recommendedName>
</protein>
<feature type="coiled-coil region" evidence="7">
    <location>
        <begin position="540"/>
        <end position="664"/>
    </location>
</feature>
<evidence type="ECO:0000256" key="1">
    <source>
        <dbReference type="ARBA" id="ARBA00004141"/>
    </source>
</evidence>
<dbReference type="Pfam" id="PF00226">
    <property type="entry name" value="DnaJ"/>
    <property type="match status" value="1"/>
</dbReference>
<name>A0AAF3J9D8_9BILA</name>
<dbReference type="GO" id="GO:0005789">
    <property type="term" value="C:endoplasmic reticulum membrane"/>
    <property type="evidence" value="ECO:0007669"/>
    <property type="project" value="TreeGrafter"/>
</dbReference>
<feature type="coiled-coil region" evidence="7">
    <location>
        <begin position="1097"/>
        <end position="1124"/>
    </location>
</feature>
<evidence type="ECO:0000259" key="10">
    <source>
        <dbReference type="PROSITE" id="PS50076"/>
    </source>
</evidence>
<evidence type="ECO:0000256" key="2">
    <source>
        <dbReference type="ARBA" id="ARBA00022692"/>
    </source>
</evidence>
<keyword evidence="7" id="KW-0175">Coiled coil</keyword>
<dbReference type="CDD" id="cd06257">
    <property type="entry name" value="DnaJ"/>
    <property type="match status" value="1"/>
</dbReference>
<feature type="coiled-coil region" evidence="7">
    <location>
        <begin position="791"/>
        <end position="860"/>
    </location>
</feature>
<keyword evidence="3" id="KW-1133">Transmembrane helix</keyword>
<dbReference type="PROSITE" id="PS00636">
    <property type="entry name" value="DNAJ_1"/>
    <property type="match status" value="1"/>
</dbReference>
<dbReference type="PANTHER" id="PTHR44176">
    <property type="entry name" value="DNAJ HOMOLOG SUBFAMILY C MEMBER 25"/>
    <property type="match status" value="1"/>
</dbReference>
<organism evidence="11 12">
    <name type="scientific">Mesorhabditis belari</name>
    <dbReference type="NCBI Taxonomy" id="2138241"/>
    <lineage>
        <taxon>Eukaryota</taxon>
        <taxon>Metazoa</taxon>
        <taxon>Ecdysozoa</taxon>
        <taxon>Nematoda</taxon>
        <taxon>Chromadorea</taxon>
        <taxon>Rhabditida</taxon>
        <taxon>Rhabditina</taxon>
        <taxon>Rhabditomorpha</taxon>
        <taxon>Rhabditoidea</taxon>
        <taxon>Rhabditidae</taxon>
        <taxon>Mesorhabditinae</taxon>
        <taxon>Mesorhabditis</taxon>
    </lineage>
</organism>
<reference evidence="12" key="1">
    <citation type="submission" date="2024-02" db="UniProtKB">
        <authorList>
            <consortium name="WormBaseParasite"/>
        </authorList>
    </citation>
    <scope>IDENTIFICATION</scope>
</reference>
<feature type="domain" description="J" evidence="10">
    <location>
        <begin position="34"/>
        <end position="105"/>
    </location>
</feature>
<evidence type="ECO:0000256" key="5">
    <source>
        <dbReference type="ARBA" id="ARBA00023186"/>
    </source>
</evidence>
<dbReference type="GO" id="GO:0006457">
    <property type="term" value="P:protein folding"/>
    <property type="evidence" value="ECO:0007669"/>
    <property type="project" value="InterPro"/>
</dbReference>
<feature type="coiled-coil region" evidence="7">
    <location>
        <begin position="889"/>
        <end position="958"/>
    </location>
</feature>
<dbReference type="Gene3D" id="1.10.287.110">
    <property type="entry name" value="DnaJ domain"/>
    <property type="match status" value="1"/>
</dbReference>
<dbReference type="PROSITE" id="PS50076">
    <property type="entry name" value="DNAJ_2"/>
    <property type="match status" value="1"/>
</dbReference>
<dbReference type="SMART" id="SM00271">
    <property type="entry name" value="DnaJ"/>
    <property type="match status" value="1"/>
</dbReference>
<feature type="signal peptide" evidence="9">
    <location>
        <begin position="1"/>
        <end position="21"/>
    </location>
</feature>
<evidence type="ECO:0000256" key="6">
    <source>
        <dbReference type="ARBA" id="ARBA00024193"/>
    </source>
</evidence>
<dbReference type="Proteomes" id="UP000887575">
    <property type="component" value="Unassembled WGS sequence"/>
</dbReference>
<feature type="compositionally biased region" description="Polar residues" evidence="8">
    <location>
        <begin position="1246"/>
        <end position="1257"/>
    </location>
</feature>
<evidence type="ECO:0000256" key="8">
    <source>
        <dbReference type="SAM" id="MobiDB-lite"/>
    </source>
</evidence>
<evidence type="ECO:0000256" key="9">
    <source>
        <dbReference type="SAM" id="SignalP"/>
    </source>
</evidence>
<keyword evidence="11" id="KW-1185">Reference proteome</keyword>
<proteinExistence type="inferred from homology"/>
<dbReference type="InterPro" id="IPR018253">
    <property type="entry name" value="DnaJ_domain_CS"/>
</dbReference>
<comment type="similarity">
    <text evidence="6">Belongs to the DNAJC25 family.</text>
</comment>
<feature type="chain" id="PRO_5042072153" description="J domain-containing protein" evidence="9">
    <location>
        <begin position="22"/>
        <end position="1257"/>
    </location>
</feature>
<evidence type="ECO:0000256" key="7">
    <source>
        <dbReference type="SAM" id="Coils"/>
    </source>
</evidence>
<feature type="region of interest" description="Disordered" evidence="8">
    <location>
        <begin position="354"/>
        <end position="375"/>
    </location>
</feature>
<evidence type="ECO:0000313" key="11">
    <source>
        <dbReference type="Proteomes" id="UP000887575"/>
    </source>
</evidence>
<sequence>MLRLVLRLFFLLAFLSIQVKCVGFAEELYCGLENCYDVLNVNRDEFDKATLSKLYRTAAKKHHPDRVRTTDPKLKEEAEAKFRLIATAYETLKDDEVREEYNYYLDHPEERFYNYYQYYRRRVAPKVDVRLVILGTIVAISIFQYWSAKSKYAEALGYALTVGKFRNQAIAEGIKRGELDQEKNGKLKKIKGRDNEMAIRKIIEENMDVRGGYKRESIYDTLIWHIVKLPLTTYHYSIWYAKWCFKYWLRLEEYDTEAKLYLIRKNMGMGEGQFACLTDVEHEEMLENELWKKEKFNVWKKEKDQEEREKLAKSGKYKRYRRWLKNNEGNTISFLDEEYDMDSSLKRLNEVSPLTAASPASRRPTKKMTGDNNLDATTMNETQFQADVTAEASIVSEPSTPVSRQPTKKMTGDTNLDATALVGDAEERQVNETQGADMDISLQPMNKTLDLFAKAPVGLPFQWSPILLKVSETDGSNAGIDSTDSSDTLLEDDDIEHGDADGSRKKHLKYSDSMISFMEKEHAINDEQVHELEATIKAREEELCAIKVELEHTKKKLEEERVLSEDLRSNNHRLKENLMEQDLRLDKLKLVEDETPSLVQAIKEANGPLNDLAKELDGAKQECMSLNEELTIRGKDLTKAQEDLEQLRNAYATLAAENTRLHEEATAHGRVVEERELELSLRNQELVESQQQFQEQNALHLQLIANCDELKQKAASFDAAIEAKAVEINLRDKEMAEAKEHLEQLRKENTTLAAENTRLQDEAIAHTRVVEETGLELSLRNQELVESQQQFQELNTLHLQLIANCDELQQKAASFDAAIEAKAIEINLRDKEMAEAKEHLEQLRKENTTLAAENTRLQDEAIAHTRVVEEKELELSLRNQELVESQQRLQEQNALHLQLIANCDELKQKAASFDAAIEAKAVEINLRDKEMAEAKEHLEQLREENTTLAAENTRLQDEAIAHTRVVEEKELELSLRNQALLESQQQLQAFNLQLASKYDEFKQKAESFDAVLEAKAMEIDFRNKELAESHELLEQLRSANATLLTENARLHQEATTARSKIVEETDQELSLRNQELVENQKQIQALTALNLQLVANCDEFKQKAEAIDAALEAKNAEIERLNILCDEFDDLEGKYRASIRELQQQLGVIKPLKTTDAPGLLAVIKEGTRALTPLCDSQKENQKPSSTASPRNFESPEPSNVNETMPIEGFGSTPLTPSNKTTMIANETKLKTPGQSCHDQRGAPSTPGNTTRGCTQQ</sequence>
<keyword evidence="4" id="KW-0472">Membrane</keyword>
<dbReference type="AlphaFoldDB" id="A0AAF3J9D8"/>
<evidence type="ECO:0000313" key="12">
    <source>
        <dbReference type="WBParaSite" id="MBELARI_LOCUS4621"/>
    </source>
</evidence>
<feature type="region of interest" description="Disordered" evidence="8">
    <location>
        <begin position="473"/>
        <end position="506"/>
    </location>
</feature>
<dbReference type="PANTHER" id="PTHR44176:SF1">
    <property type="entry name" value="DNAJ HOMOLOG SUBFAMILY C MEMBER 25"/>
    <property type="match status" value="1"/>
</dbReference>
<evidence type="ECO:0000256" key="4">
    <source>
        <dbReference type="ARBA" id="ARBA00023136"/>
    </source>
</evidence>
<keyword evidence="9" id="KW-0732">Signal</keyword>
<accession>A0AAF3J9D8</accession>